<keyword evidence="2" id="KW-1185">Reference proteome</keyword>
<dbReference type="KEGG" id="ncb:C0V82_04930"/>
<dbReference type="AlphaFoldDB" id="A0A2K9N909"/>
<dbReference type="OrthoDB" id="573462at2"/>
<protein>
    <submittedName>
        <fullName evidence="1">Uncharacterized protein</fullName>
    </submittedName>
</protein>
<sequence length="263" mass="28588">METGNFHRFASLLRDISLPELEEEIRLPRRLLLSSGTAGRKRIDVAYAPFDHVNLQARIVIVGLTPGRQQMGNALREARRVLQAGGSHEEAMAKAKSFASFSGPMRSNLVAMLDSVGVNAALRIPSTASLWDRDVGLVHFTSALRNPVFVDGGNYSGNPSMLAVPQLKRQLETGLGNELASLTGAMVVPLGPRVTEAVEHLARIGAVNQDLVLSGMPHPSGANGERIAFFLGRKPQELLSRKVEPKRLELARASLLQKVGEYR</sequence>
<gene>
    <name evidence="1" type="ORF">C0V82_04930</name>
</gene>
<reference evidence="1 2" key="1">
    <citation type="submission" date="2017-12" db="EMBL/GenBank/DDBJ databases">
        <title>Genomes of bacteria within cyanobacterial aggregates.</title>
        <authorList>
            <person name="Cai H."/>
        </authorList>
    </citation>
    <scope>NUCLEOTIDE SEQUENCE [LARGE SCALE GENOMIC DNA]</scope>
    <source>
        <strain evidence="1 2">TH16</strain>
    </source>
</reference>
<organism evidence="1 2">
    <name type="scientific">Niveispirillum cyanobacteriorum</name>
    <dbReference type="NCBI Taxonomy" id="1612173"/>
    <lineage>
        <taxon>Bacteria</taxon>
        <taxon>Pseudomonadati</taxon>
        <taxon>Pseudomonadota</taxon>
        <taxon>Alphaproteobacteria</taxon>
        <taxon>Rhodospirillales</taxon>
        <taxon>Azospirillaceae</taxon>
        <taxon>Niveispirillum</taxon>
    </lineage>
</organism>
<accession>A0A2K9N909</accession>
<name>A0A2K9N909_9PROT</name>
<proteinExistence type="predicted"/>
<dbReference type="RefSeq" id="WP_102111365.1">
    <property type="nucleotide sequence ID" value="NZ_BMGN01000003.1"/>
</dbReference>
<evidence type="ECO:0000313" key="2">
    <source>
        <dbReference type="Proteomes" id="UP000234752"/>
    </source>
</evidence>
<evidence type="ECO:0000313" key="1">
    <source>
        <dbReference type="EMBL" id="AUN29641.1"/>
    </source>
</evidence>
<dbReference type="Proteomes" id="UP000234752">
    <property type="component" value="Chromosome eg_1"/>
</dbReference>
<dbReference type="EMBL" id="CP025611">
    <property type="protein sequence ID" value="AUN29641.1"/>
    <property type="molecule type" value="Genomic_DNA"/>
</dbReference>